<proteinExistence type="predicted"/>
<dbReference type="AlphaFoldDB" id="A0A7Z0VI36"/>
<evidence type="ECO:0000259" key="1">
    <source>
        <dbReference type="SMART" id="SM01321"/>
    </source>
</evidence>
<keyword evidence="3" id="KW-1185">Reference proteome</keyword>
<gene>
    <name evidence="2" type="ORF">CODIS_41900</name>
</gene>
<dbReference type="InterPro" id="IPR002686">
    <property type="entry name" value="Transposase_17"/>
</dbReference>
<dbReference type="Gene3D" id="3.30.70.1290">
    <property type="entry name" value="Transposase IS200-like"/>
    <property type="match status" value="1"/>
</dbReference>
<dbReference type="InterPro" id="IPR036515">
    <property type="entry name" value="Transposase_17_sf"/>
</dbReference>
<reference evidence="2 3" key="1">
    <citation type="submission" date="2016-06" db="EMBL/GenBank/DDBJ databases">
        <title>Genome sequence of endosymbiont of Candidatus Endolucinida thiodiazotropha.</title>
        <authorList>
            <person name="Poehlein A."/>
            <person name="Koenig S."/>
            <person name="Heiden S.E."/>
            <person name="Thuermer A."/>
            <person name="Voget S."/>
            <person name="Daniel R."/>
            <person name="Markert S."/>
            <person name="Gros O."/>
            <person name="Schweder T."/>
        </authorList>
    </citation>
    <scope>NUCLEOTIDE SEQUENCE [LARGE SCALE GENOMIC DNA]</scope>
    <source>
        <strain evidence="2 3">COS</strain>
    </source>
</reference>
<dbReference type="GO" id="GO:0004803">
    <property type="term" value="F:transposase activity"/>
    <property type="evidence" value="ECO:0007669"/>
    <property type="project" value="InterPro"/>
</dbReference>
<dbReference type="SMART" id="SM01321">
    <property type="entry name" value="Y1_Tnp"/>
    <property type="match status" value="1"/>
</dbReference>
<evidence type="ECO:0000313" key="3">
    <source>
        <dbReference type="Proteomes" id="UP000094769"/>
    </source>
</evidence>
<dbReference type="Proteomes" id="UP000094769">
    <property type="component" value="Unassembled WGS sequence"/>
</dbReference>
<organism evidence="2 3">
    <name type="scientific">Candidatus Thiodiazotropha endolucinida</name>
    <dbReference type="NCBI Taxonomy" id="1655433"/>
    <lineage>
        <taxon>Bacteria</taxon>
        <taxon>Pseudomonadati</taxon>
        <taxon>Pseudomonadota</taxon>
        <taxon>Gammaproteobacteria</taxon>
        <taxon>Chromatiales</taxon>
        <taxon>Sedimenticolaceae</taxon>
        <taxon>Candidatus Thiodiazotropha</taxon>
    </lineage>
</organism>
<protein>
    <recommendedName>
        <fullName evidence="1">Transposase IS200-like domain-containing protein</fullName>
    </recommendedName>
</protein>
<name>A0A7Z0VI36_9GAMM</name>
<accession>A0A7Z0VI36</accession>
<comment type="caution">
    <text evidence="2">The sequence shown here is derived from an EMBL/GenBank/DDBJ whole genome shotgun (WGS) entry which is preliminary data.</text>
</comment>
<dbReference type="PANTHER" id="PTHR34322:SF2">
    <property type="entry name" value="TRANSPOSASE IS200-LIKE DOMAIN-CONTAINING PROTEIN"/>
    <property type="match status" value="1"/>
</dbReference>
<feature type="domain" description="Transposase IS200-like" evidence="1">
    <location>
        <begin position="13"/>
        <end position="187"/>
    </location>
</feature>
<dbReference type="PANTHER" id="PTHR34322">
    <property type="entry name" value="TRANSPOSASE, Y1_TNP DOMAIN-CONTAINING"/>
    <property type="match status" value="1"/>
</dbReference>
<dbReference type="OrthoDB" id="9814067at2"/>
<dbReference type="GO" id="GO:0003677">
    <property type="term" value="F:DNA binding"/>
    <property type="evidence" value="ECO:0007669"/>
    <property type="project" value="InterPro"/>
</dbReference>
<dbReference type="SUPFAM" id="SSF143422">
    <property type="entry name" value="Transposase IS200-like"/>
    <property type="match status" value="1"/>
</dbReference>
<dbReference type="RefSeq" id="WP_069128467.1">
    <property type="nucleotide sequence ID" value="NZ_MARB01000050.1"/>
</dbReference>
<dbReference type="EMBL" id="MARB01000050">
    <property type="protein sequence ID" value="ODJ85594.1"/>
    <property type="molecule type" value="Genomic_DNA"/>
</dbReference>
<dbReference type="GO" id="GO:0006313">
    <property type="term" value="P:DNA transposition"/>
    <property type="evidence" value="ECO:0007669"/>
    <property type="project" value="InterPro"/>
</dbReference>
<evidence type="ECO:0000313" key="2">
    <source>
        <dbReference type="EMBL" id="ODJ85594.1"/>
    </source>
</evidence>
<sequence length="340" mass="39537">MTISRKRQICLDETPYYHCVSRCVRRAFLCGMDQLTGRSYEHRRDWVVEKLKQLTDVFSISLCAYAVMHNHTHTVVKVDREQAMAWSRDEVIKRWTTLYKPSSIVDRYLSEFNLSKAELQVVEKDTEKWRHRLYNISWFMRNLNESIARKANEEDGCSGRFWEGRYKSQALLDDPALLTCMSYVDLNPIRAGIAETPEASDFTSIQARIKHYQKTLEQTESKAEDQVTAPKRLLPFTGGEHKDKVQGLRFSLADYLELTDWIGRAIREDKSGAIPATLAPILERLNIESEAWLDSVQNYDKNHYTVVGTREASRKFSQASGRKWFCLSRFSLQLYKPITA</sequence>